<reference evidence="4" key="1">
    <citation type="journal article" date="2017" name="Virus Res.">
        <title>Genomes of viral isolates derived from different mosquitos species.</title>
        <authorList>
            <person name="Sadeghi M."/>
            <person name="Popov V."/>
            <person name="Guzman H."/>
            <person name="Phan T.G."/>
            <person name="Vasilakis N."/>
            <person name="Tesh R."/>
            <person name="Delwart E."/>
        </authorList>
    </citation>
    <scope>NUCLEOTIDE SEQUENCE</scope>
    <source>
        <strain evidence="4">JKT-10087</strain>
    </source>
</reference>
<protein>
    <submittedName>
        <fullName evidence="4">VP6</fullName>
    </submittedName>
</protein>
<dbReference type="GO" id="GO:0005198">
    <property type="term" value="F:structural molecule activity"/>
    <property type="evidence" value="ECO:0007669"/>
    <property type="project" value="InterPro"/>
</dbReference>
<dbReference type="GO" id="GO:0019028">
    <property type="term" value="C:viral capsid"/>
    <property type="evidence" value="ECO:0007669"/>
    <property type="project" value="InterPro"/>
</dbReference>
<feature type="region of interest" description="Disordered" evidence="3">
    <location>
        <begin position="33"/>
        <end position="161"/>
    </location>
</feature>
<dbReference type="EMBL" id="MF152993">
    <property type="protein sequence ID" value="QGU18503.1"/>
    <property type="molecule type" value="Genomic_RNA"/>
</dbReference>
<evidence type="ECO:0000256" key="3">
    <source>
        <dbReference type="SAM" id="MobiDB-lite"/>
    </source>
</evidence>
<sequence length="338" mass="37039">MSRIVLLTPGDVILQCQELLKTRGIQTKLREWEGMSKDKKSEQGEDKEESALDGKNDATLFEQRKDGGTSTGDQERNAKQKTERFGASKNGSNERISSAGGGTIPVQPVESVPHTGDNAPHGKKTTTSMSTLLGESKTEAQIREKMEGKRENTGKSGVSQETVKSMKGTYYVLTQDIHDKLLENYNLAVEVTAGKNTIPQDSIVIELGAALMKKLGLQNDARDEQSDEAKRLKRLLTGPKRNKPNVRVDSEKGLMDLTNATRKEKGHVTSTQTRVHLVTNDPAFVDRAHAIFTAPTGDPGWKDLARQATKRANIRAYVYKPGGDVSLQEALATLLDVV</sequence>
<comment type="subcellular location">
    <subcellularLocation>
        <location evidence="1">Virion</location>
    </subcellularLocation>
</comment>
<evidence type="ECO:0000313" key="4">
    <source>
        <dbReference type="EMBL" id="QGU18503.1"/>
    </source>
</evidence>
<dbReference type="Pfam" id="PF01516">
    <property type="entry name" value="Orbi_VP6"/>
    <property type="match status" value="2"/>
</dbReference>
<dbReference type="InterPro" id="IPR001399">
    <property type="entry name" value="Orbi_VP6"/>
</dbReference>
<proteinExistence type="predicted"/>
<accession>A0A650F4V7</accession>
<dbReference type="PRINTS" id="PR00902">
    <property type="entry name" value="VP6CAPSID"/>
</dbReference>
<evidence type="ECO:0000256" key="2">
    <source>
        <dbReference type="ARBA" id="ARBA00022844"/>
    </source>
</evidence>
<feature type="compositionally biased region" description="Basic and acidic residues" evidence="3">
    <location>
        <begin position="136"/>
        <end position="153"/>
    </location>
</feature>
<evidence type="ECO:0000256" key="1">
    <source>
        <dbReference type="ARBA" id="ARBA00004328"/>
    </source>
</evidence>
<keyword evidence="2" id="KW-0946">Virion</keyword>
<feature type="compositionally biased region" description="Basic and acidic residues" evidence="3">
    <location>
        <begin position="33"/>
        <end position="86"/>
    </location>
</feature>
<name>A0A650F4V7_9REOV</name>
<organism evidence="4">
    <name type="scientific">Yunnan orbivirus</name>
    <dbReference type="NCBI Taxonomy" id="306276"/>
    <lineage>
        <taxon>Viruses</taxon>
        <taxon>Riboviria</taxon>
        <taxon>Orthornavirae</taxon>
        <taxon>Duplornaviricota</taxon>
        <taxon>Resentoviricetes</taxon>
        <taxon>Reovirales</taxon>
        <taxon>Sedoreoviridae</taxon>
        <taxon>Orbivirus</taxon>
        <taxon>Orbivirus yunnanense</taxon>
    </lineage>
</organism>